<dbReference type="RefSeq" id="WP_264882295.1">
    <property type="nucleotide sequence ID" value="NZ_JAPDOB010000002.1"/>
</dbReference>
<comment type="subcellular location">
    <subcellularLocation>
        <location evidence="1">Cell membrane</location>
        <topology evidence="1">Multi-pass membrane protein</topology>
    </subcellularLocation>
</comment>
<proteinExistence type="predicted"/>
<evidence type="ECO:0000256" key="4">
    <source>
        <dbReference type="ARBA" id="ARBA00022989"/>
    </source>
</evidence>
<feature type="transmembrane region" description="Helical" evidence="6">
    <location>
        <begin position="124"/>
        <end position="148"/>
    </location>
</feature>
<feature type="transmembrane region" description="Helical" evidence="6">
    <location>
        <begin position="461"/>
        <end position="482"/>
    </location>
</feature>
<sequence>MSQAPTGAAPTADLAALARGGRINFFGFVLRLAARLPFLFIAGRMYGPEALGRFAYAVLIVEFAAQLATLGLKRGLAQQLSETTKAHACVAWDALLVAAAGSAVGMTLLFAFPQAMFPNSQIHGLEWLLPISVLALAWSDVMLAALAYRNDVGATVRARAVVEPWTISLAALAFAFISKRDGLIIAYALSMVGAVVASAIPFLRSYGFARGWKPNPAEAWRMARRYLPVAAADTVEWGSRRVDIAILGLFASPAIVGIYYVAQNVASLPSKLKTSFDPILGPVISRNLRAGNRAAVARQVQQVGFWVIAAQAAVALALGIPGEGVMGLVGPAFVSGTGALAFLLAAEVVAATATTSEAALIYIARKRNMLLSLLMLALQAVLTVALILIMRRLGWPPIWQATAPAVALTLALAFAAVTKARLASSLLGAPVSAWRWPLVWAAVAAAFVGQVAVLLPEWLELLLGIPAILAAFGAVIWVKGFGPEDRELFRMRKSDIQELQESELPAPGTTGNAAR</sequence>
<feature type="transmembrane region" description="Helical" evidence="6">
    <location>
        <begin position="340"/>
        <end position="363"/>
    </location>
</feature>
<feature type="transmembrane region" description="Helical" evidence="6">
    <location>
        <begin position="397"/>
        <end position="417"/>
    </location>
</feature>
<feature type="transmembrane region" description="Helical" evidence="6">
    <location>
        <begin position="244"/>
        <end position="262"/>
    </location>
</feature>
<evidence type="ECO:0000256" key="3">
    <source>
        <dbReference type="ARBA" id="ARBA00022692"/>
    </source>
</evidence>
<reference evidence="7 8" key="1">
    <citation type="submission" date="2022-10" db="EMBL/GenBank/DDBJ databases">
        <title>Sphingomonas sp.</title>
        <authorList>
            <person name="Jin C."/>
        </authorList>
    </citation>
    <scope>NUCLEOTIDE SEQUENCE [LARGE SCALE GENOMIC DNA]</scope>
    <source>
        <strain evidence="7 8">BN140010</strain>
    </source>
</reference>
<dbReference type="PANTHER" id="PTHR30250:SF11">
    <property type="entry name" value="O-ANTIGEN TRANSPORTER-RELATED"/>
    <property type="match status" value="1"/>
</dbReference>
<keyword evidence="4 6" id="KW-1133">Transmembrane helix</keyword>
<evidence type="ECO:0000256" key="5">
    <source>
        <dbReference type="ARBA" id="ARBA00023136"/>
    </source>
</evidence>
<evidence type="ECO:0000256" key="6">
    <source>
        <dbReference type="SAM" id="Phobius"/>
    </source>
</evidence>
<feature type="transmembrane region" description="Helical" evidence="6">
    <location>
        <begin position="54"/>
        <end position="72"/>
    </location>
</feature>
<protein>
    <submittedName>
        <fullName evidence="7">Oligosaccharide flippase family protein</fullName>
    </submittedName>
</protein>
<organism evidence="7 8">
    <name type="scientific">Sphingomonas arvum</name>
    <dbReference type="NCBI Taxonomy" id="2992113"/>
    <lineage>
        <taxon>Bacteria</taxon>
        <taxon>Pseudomonadati</taxon>
        <taxon>Pseudomonadota</taxon>
        <taxon>Alphaproteobacteria</taxon>
        <taxon>Sphingomonadales</taxon>
        <taxon>Sphingomonadaceae</taxon>
        <taxon>Sphingomonas</taxon>
    </lineage>
</organism>
<evidence type="ECO:0000256" key="2">
    <source>
        <dbReference type="ARBA" id="ARBA00022475"/>
    </source>
</evidence>
<feature type="transmembrane region" description="Helical" evidence="6">
    <location>
        <begin position="92"/>
        <end position="112"/>
    </location>
</feature>
<dbReference type="Proteomes" id="UP001526246">
    <property type="component" value="Unassembled WGS sequence"/>
</dbReference>
<gene>
    <name evidence="7" type="ORF">OMW55_08165</name>
</gene>
<keyword evidence="5 6" id="KW-0472">Membrane</keyword>
<feature type="transmembrane region" description="Helical" evidence="6">
    <location>
        <begin position="303"/>
        <end position="320"/>
    </location>
</feature>
<feature type="transmembrane region" description="Helical" evidence="6">
    <location>
        <begin position="438"/>
        <end position="455"/>
    </location>
</feature>
<evidence type="ECO:0000256" key="1">
    <source>
        <dbReference type="ARBA" id="ARBA00004651"/>
    </source>
</evidence>
<dbReference type="PANTHER" id="PTHR30250">
    <property type="entry name" value="PST FAMILY PREDICTED COLANIC ACID TRANSPORTER"/>
    <property type="match status" value="1"/>
</dbReference>
<evidence type="ECO:0000313" key="8">
    <source>
        <dbReference type="Proteomes" id="UP001526246"/>
    </source>
</evidence>
<accession>A0ABT3JFH2</accession>
<dbReference type="Pfam" id="PF13440">
    <property type="entry name" value="Polysacc_synt_3"/>
    <property type="match status" value="1"/>
</dbReference>
<name>A0ABT3JFH2_9SPHN</name>
<keyword evidence="2" id="KW-1003">Cell membrane</keyword>
<keyword evidence="3 6" id="KW-0812">Transmembrane</keyword>
<feature type="transmembrane region" description="Helical" evidence="6">
    <location>
        <begin position="23"/>
        <end position="42"/>
    </location>
</feature>
<feature type="transmembrane region" description="Helical" evidence="6">
    <location>
        <begin position="370"/>
        <end position="391"/>
    </location>
</feature>
<comment type="caution">
    <text evidence="7">The sequence shown here is derived from an EMBL/GenBank/DDBJ whole genome shotgun (WGS) entry which is preliminary data.</text>
</comment>
<feature type="transmembrane region" description="Helical" evidence="6">
    <location>
        <begin position="184"/>
        <end position="203"/>
    </location>
</feature>
<dbReference type="EMBL" id="JAPDOB010000002">
    <property type="protein sequence ID" value="MCW3797776.1"/>
    <property type="molecule type" value="Genomic_DNA"/>
</dbReference>
<dbReference type="InterPro" id="IPR050833">
    <property type="entry name" value="Poly_Biosynth_Transport"/>
</dbReference>
<evidence type="ECO:0000313" key="7">
    <source>
        <dbReference type="EMBL" id="MCW3797776.1"/>
    </source>
</evidence>
<keyword evidence="8" id="KW-1185">Reference proteome</keyword>